<comment type="caution">
    <text evidence="6">The sequence shown here is derived from an EMBL/GenBank/DDBJ whole genome shotgun (WGS) entry which is preliminary data.</text>
</comment>
<dbReference type="Pfam" id="PF15503">
    <property type="entry name" value="PPP1R35_C"/>
    <property type="match status" value="1"/>
</dbReference>
<protein>
    <submittedName>
        <fullName evidence="6">DgyrCDS2061</fullName>
    </submittedName>
</protein>
<dbReference type="GO" id="GO:1903724">
    <property type="term" value="P:positive regulation of centriole elongation"/>
    <property type="evidence" value="ECO:0007669"/>
    <property type="project" value="TreeGrafter"/>
</dbReference>
<keyword evidence="3" id="KW-0206">Cytoskeleton</keyword>
<evidence type="ECO:0000313" key="6">
    <source>
        <dbReference type="EMBL" id="CAD5112849.1"/>
    </source>
</evidence>
<keyword evidence="7" id="KW-1185">Reference proteome</keyword>
<keyword evidence="2" id="KW-0963">Cytoplasm</keyword>
<evidence type="ECO:0000259" key="5">
    <source>
        <dbReference type="Pfam" id="PF15503"/>
    </source>
</evidence>
<dbReference type="Proteomes" id="UP000549394">
    <property type="component" value="Unassembled WGS sequence"/>
</dbReference>
<evidence type="ECO:0000256" key="1">
    <source>
        <dbReference type="ARBA" id="ARBA00004114"/>
    </source>
</evidence>
<dbReference type="InterPro" id="IPR029135">
    <property type="entry name" value="PPP1R35_C"/>
</dbReference>
<evidence type="ECO:0000256" key="2">
    <source>
        <dbReference type="ARBA" id="ARBA00022490"/>
    </source>
</evidence>
<organism evidence="6 7">
    <name type="scientific">Dimorphilus gyrociliatus</name>
    <dbReference type="NCBI Taxonomy" id="2664684"/>
    <lineage>
        <taxon>Eukaryota</taxon>
        <taxon>Metazoa</taxon>
        <taxon>Spiralia</taxon>
        <taxon>Lophotrochozoa</taxon>
        <taxon>Annelida</taxon>
        <taxon>Polychaeta</taxon>
        <taxon>Polychaeta incertae sedis</taxon>
        <taxon>Dinophilidae</taxon>
        <taxon>Dimorphilus</taxon>
    </lineage>
</organism>
<sequence>MQCASPTRYLDDDPDLCVTPLRELKNLDERKPVRVRFDKTVKIQEVSPNQSSSLDLSMSDNENNSLEIIDIQPKTLVSHDFTLSSKIDLSEPVENVLFRPELNSTLRTKQKMKLIEQEEVDLCSAVEKKLKTPSVREFVKGKITSKVNANEDFYRNLQSVDTMENESLFIKPVKTTKQREAKEALVDSPMLDEFDRGNIQKESLSLTLHSQPRFEVGLVRVPPSAGFIVYEHSRTYDGLA</sequence>
<proteinExistence type="inferred from homology"/>
<dbReference type="GO" id="GO:0019902">
    <property type="term" value="F:phosphatase binding"/>
    <property type="evidence" value="ECO:0007669"/>
    <property type="project" value="InterPro"/>
</dbReference>
<reference evidence="6 7" key="1">
    <citation type="submission" date="2020-08" db="EMBL/GenBank/DDBJ databases">
        <authorList>
            <person name="Hejnol A."/>
        </authorList>
    </citation>
    <scope>NUCLEOTIDE SEQUENCE [LARGE SCALE GENOMIC DNA]</scope>
</reference>
<dbReference type="GO" id="GO:0005814">
    <property type="term" value="C:centriole"/>
    <property type="evidence" value="ECO:0007669"/>
    <property type="project" value="UniProtKB-SubCell"/>
</dbReference>
<evidence type="ECO:0000313" key="7">
    <source>
        <dbReference type="Proteomes" id="UP000549394"/>
    </source>
</evidence>
<feature type="domain" description="Protein phosphatase 1 regulatory subunit 35 C-terminal" evidence="5">
    <location>
        <begin position="100"/>
        <end position="232"/>
    </location>
</feature>
<dbReference type="GO" id="GO:0045724">
    <property type="term" value="P:positive regulation of cilium assembly"/>
    <property type="evidence" value="ECO:0007669"/>
    <property type="project" value="TreeGrafter"/>
</dbReference>
<name>A0A7I8VC85_9ANNE</name>
<dbReference type="PANTHER" id="PTHR28625:SF1">
    <property type="entry name" value="PROTEIN PHOSPHATASE 1 REGULATORY SUBUNIT 35"/>
    <property type="match status" value="1"/>
</dbReference>
<dbReference type="EMBL" id="CAJFCJ010000003">
    <property type="protein sequence ID" value="CAD5112849.1"/>
    <property type="molecule type" value="Genomic_DNA"/>
</dbReference>
<dbReference type="PANTHER" id="PTHR28625">
    <property type="entry name" value="PROTEIN PHOSPHATASE 1 REGULATORY SUBUNIT 35"/>
    <property type="match status" value="1"/>
</dbReference>
<accession>A0A7I8VC85</accession>
<dbReference type="AlphaFoldDB" id="A0A7I8VC85"/>
<comment type="subcellular location">
    <subcellularLocation>
        <location evidence="1">Cytoplasm</location>
        <location evidence="1">Cytoskeleton</location>
        <location evidence="1">Microtubule organizing center</location>
        <location evidence="1">Centrosome</location>
        <location evidence="1">Centriole</location>
    </subcellularLocation>
</comment>
<comment type="similarity">
    <text evidence="4">Belongs to the PPP1R35 family.</text>
</comment>
<gene>
    <name evidence="6" type="ORF">DGYR_LOCUS1919</name>
</gene>
<evidence type="ECO:0000256" key="3">
    <source>
        <dbReference type="ARBA" id="ARBA00023212"/>
    </source>
</evidence>
<dbReference type="InterPro" id="IPR033590">
    <property type="entry name" value="PPP1R35"/>
</dbReference>
<evidence type="ECO:0000256" key="4">
    <source>
        <dbReference type="ARBA" id="ARBA00029452"/>
    </source>
</evidence>